<keyword evidence="3" id="KW-1185">Reference proteome</keyword>
<dbReference type="InParanoid" id="A0A1I5FHV0"/>
<dbReference type="GO" id="GO:0022904">
    <property type="term" value="P:respiratory electron transport chain"/>
    <property type="evidence" value="ECO:0007669"/>
    <property type="project" value="InterPro"/>
</dbReference>
<proteinExistence type="predicted"/>
<sequence>MAGLLVLIGTGAGMATLHGGPVFAVLVRVHKWATYACTVLIAGHVLVASGVLPGYRGVWRSMHLGGRLDARVAGRLWPGWLERTRGGRRDRP</sequence>
<reference evidence="2 3" key="1">
    <citation type="submission" date="2016-10" db="EMBL/GenBank/DDBJ databases">
        <authorList>
            <person name="de Groot N.N."/>
        </authorList>
    </citation>
    <scope>NUCLEOTIDE SEQUENCE [LARGE SCALE GENOMIC DNA]</scope>
    <source>
        <strain evidence="2 3">DSM 43067</strain>
    </source>
</reference>
<accession>A0A1I5FHV0</accession>
<keyword evidence="1" id="KW-1133">Transmembrane helix</keyword>
<keyword evidence="1" id="KW-0812">Transmembrane</keyword>
<dbReference type="AlphaFoldDB" id="A0A1I5FHV0"/>
<dbReference type="GO" id="GO:0016020">
    <property type="term" value="C:membrane"/>
    <property type="evidence" value="ECO:0007669"/>
    <property type="project" value="InterPro"/>
</dbReference>
<dbReference type="eggNOG" id="ENOG5033T8Q">
    <property type="taxonomic scope" value="Bacteria"/>
</dbReference>
<gene>
    <name evidence="2" type="ORF">SAMN04489713_104618</name>
</gene>
<feature type="transmembrane region" description="Helical" evidence="1">
    <location>
        <begin position="34"/>
        <end position="55"/>
    </location>
</feature>
<organism evidence="2 3">
    <name type="scientific">Actinomadura madurae</name>
    <dbReference type="NCBI Taxonomy" id="1993"/>
    <lineage>
        <taxon>Bacteria</taxon>
        <taxon>Bacillati</taxon>
        <taxon>Actinomycetota</taxon>
        <taxon>Actinomycetes</taxon>
        <taxon>Streptosporangiales</taxon>
        <taxon>Thermomonosporaceae</taxon>
        <taxon>Actinomadura</taxon>
    </lineage>
</organism>
<name>A0A1I5FHV0_9ACTN</name>
<evidence type="ECO:0000313" key="3">
    <source>
        <dbReference type="Proteomes" id="UP000183413"/>
    </source>
</evidence>
<dbReference type="EMBL" id="FOVH01000004">
    <property type="protein sequence ID" value="SFO23186.1"/>
    <property type="molecule type" value="Genomic_DNA"/>
</dbReference>
<dbReference type="InterPro" id="IPR016174">
    <property type="entry name" value="Di-haem_cyt_TM"/>
</dbReference>
<dbReference type="Gene3D" id="1.20.950.20">
    <property type="entry name" value="Transmembrane di-heme cytochromes, Chain C"/>
    <property type="match status" value="1"/>
</dbReference>
<evidence type="ECO:0000256" key="1">
    <source>
        <dbReference type="SAM" id="Phobius"/>
    </source>
</evidence>
<dbReference type="SUPFAM" id="SSF81342">
    <property type="entry name" value="Transmembrane di-heme cytochromes"/>
    <property type="match status" value="1"/>
</dbReference>
<keyword evidence="1" id="KW-0472">Membrane</keyword>
<dbReference type="STRING" id="1993.SAMN04489713_104618"/>
<protein>
    <submittedName>
        <fullName evidence="2">Formate dehydrogenase subunit gamma</fullName>
    </submittedName>
</protein>
<dbReference type="Proteomes" id="UP000183413">
    <property type="component" value="Unassembled WGS sequence"/>
</dbReference>
<evidence type="ECO:0000313" key="2">
    <source>
        <dbReference type="EMBL" id="SFO23186.1"/>
    </source>
</evidence>